<dbReference type="Gene3D" id="3.50.70.10">
    <property type="match status" value="1"/>
</dbReference>
<dbReference type="PANTHER" id="PTHR47284:SF3">
    <property type="entry name" value="FATTY-ACID-BINDING PROTEIN 2"/>
    <property type="match status" value="1"/>
</dbReference>
<dbReference type="Pfam" id="PF16035">
    <property type="entry name" value="Chalcone_2"/>
    <property type="match status" value="2"/>
</dbReference>
<name>A0A4Y7U0J3_COPMI</name>
<dbReference type="InterPro" id="IPR036298">
    <property type="entry name" value="Chalcone_isomerase_sf"/>
</dbReference>
<dbReference type="GO" id="GO:0016872">
    <property type="term" value="F:intramolecular lyase activity"/>
    <property type="evidence" value="ECO:0007669"/>
    <property type="project" value="InterPro"/>
</dbReference>
<sequence>MSLLLRALSLTRPCARSVARHGLRQLSSSSTRPATTGSRSWVYAAGLSFVGAATLSQTVHLDVDAGPTGETVVDPATSIEFPKTLTVPAKTKLPPVTLVGLGVRTVSFIGLKVYSVGFYADLSNPNLKVPKDMSPVAKARYLVENTACVIRIVPTRSTNYTHLRDAFMRALQSRLAIAKKEGTMTEELEHAVSSPMRKLKSIFPNSPLSRHTPLDIYLAAPVAGLPRALVFRDMGSIENDWVATEFVLHYFEGDGPSPPLKESVIKNLEAFSK</sequence>
<keyword evidence="3" id="KW-1185">Reference proteome</keyword>
<protein>
    <recommendedName>
        <fullName evidence="1">Chalcone isomerase domain-containing protein</fullName>
    </recommendedName>
</protein>
<dbReference type="EMBL" id="QPFP01000002">
    <property type="protein sequence ID" value="TEB39349.1"/>
    <property type="molecule type" value="Genomic_DNA"/>
</dbReference>
<dbReference type="AlphaFoldDB" id="A0A4Y7U0J3"/>
<dbReference type="PANTHER" id="PTHR47284">
    <property type="entry name" value="FATTY-ACID-BINDING PROTEIN 2"/>
    <property type="match status" value="1"/>
</dbReference>
<accession>A0A4Y7U0J3</accession>
<evidence type="ECO:0000313" key="3">
    <source>
        <dbReference type="Proteomes" id="UP000298030"/>
    </source>
</evidence>
<evidence type="ECO:0000259" key="1">
    <source>
        <dbReference type="Pfam" id="PF16035"/>
    </source>
</evidence>
<comment type="caution">
    <text evidence="2">The sequence shown here is derived from an EMBL/GenBank/DDBJ whole genome shotgun (WGS) entry which is preliminary data.</text>
</comment>
<proteinExistence type="predicted"/>
<dbReference type="Proteomes" id="UP000298030">
    <property type="component" value="Unassembled WGS sequence"/>
</dbReference>
<dbReference type="SUPFAM" id="SSF54626">
    <property type="entry name" value="Chalcone isomerase"/>
    <property type="match status" value="1"/>
</dbReference>
<feature type="domain" description="Chalcone isomerase" evidence="1">
    <location>
        <begin position="96"/>
        <end position="123"/>
    </location>
</feature>
<dbReference type="InterPro" id="IPR016088">
    <property type="entry name" value="Chalcone_isomerase_3-sand"/>
</dbReference>
<organism evidence="2 3">
    <name type="scientific">Coprinellus micaceus</name>
    <name type="common">Glistening ink-cap mushroom</name>
    <name type="synonym">Coprinus micaceus</name>
    <dbReference type="NCBI Taxonomy" id="71717"/>
    <lineage>
        <taxon>Eukaryota</taxon>
        <taxon>Fungi</taxon>
        <taxon>Dikarya</taxon>
        <taxon>Basidiomycota</taxon>
        <taxon>Agaricomycotina</taxon>
        <taxon>Agaricomycetes</taxon>
        <taxon>Agaricomycetidae</taxon>
        <taxon>Agaricales</taxon>
        <taxon>Agaricineae</taxon>
        <taxon>Psathyrellaceae</taxon>
        <taxon>Coprinellus</taxon>
    </lineage>
</organism>
<evidence type="ECO:0000313" key="2">
    <source>
        <dbReference type="EMBL" id="TEB39349.1"/>
    </source>
</evidence>
<dbReference type="InterPro" id="IPR016087">
    <property type="entry name" value="Chalcone_isomerase"/>
</dbReference>
<dbReference type="STRING" id="71717.A0A4Y7U0J3"/>
<feature type="domain" description="Chalcone isomerase" evidence="1">
    <location>
        <begin position="142"/>
        <end position="265"/>
    </location>
</feature>
<gene>
    <name evidence="2" type="ORF">FA13DRAFT_1725334</name>
</gene>
<reference evidence="2 3" key="1">
    <citation type="journal article" date="2019" name="Nat. Ecol. Evol.">
        <title>Megaphylogeny resolves global patterns of mushroom evolution.</title>
        <authorList>
            <person name="Varga T."/>
            <person name="Krizsan K."/>
            <person name="Foldi C."/>
            <person name="Dima B."/>
            <person name="Sanchez-Garcia M."/>
            <person name="Sanchez-Ramirez S."/>
            <person name="Szollosi G.J."/>
            <person name="Szarkandi J.G."/>
            <person name="Papp V."/>
            <person name="Albert L."/>
            <person name="Andreopoulos W."/>
            <person name="Angelini C."/>
            <person name="Antonin V."/>
            <person name="Barry K.W."/>
            <person name="Bougher N.L."/>
            <person name="Buchanan P."/>
            <person name="Buyck B."/>
            <person name="Bense V."/>
            <person name="Catcheside P."/>
            <person name="Chovatia M."/>
            <person name="Cooper J."/>
            <person name="Damon W."/>
            <person name="Desjardin D."/>
            <person name="Finy P."/>
            <person name="Geml J."/>
            <person name="Haridas S."/>
            <person name="Hughes K."/>
            <person name="Justo A."/>
            <person name="Karasinski D."/>
            <person name="Kautmanova I."/>
            <person name="Kiss B."/>
            <person name="Kocsube S."/>
            <person name="Kotiranta H."/>
            <person name="LaButti K.M."/>
            <person name="Lechner B.E."/>
            <person name="Liimatainen K."/>
            <person name="Lipzen A."/>
            <person name="Lukacs Z."/>
            <person name="Mihaltcheva S."/>
            <person name="Morgado L.N."/>
            <person name="Niskanen T."/>
            <person name="Noordeloos M.E."/>
            <person name="Ohm R.A."/>
            <person name="Ortiz-Santana B."/>
            <person name="Ovrebo C."/>
            <person name="Racz N."/>
            <person name="Riley R."/>
            <person name="Savchenko A."/>
            <person name="Shiryaev A."/>
            <person name="Soop K."/>
            <person name="Spirin V."/>
            <person name="Szebenyi C."/>
            <person name="Tomsovsky M."/>
            <person name="Tulloss R.E."/>
            <person name="Uehling J."/>
            <person name="Grigoriev I.V."/>
            <person name="Vagvolgyi C."/>
            <person name="Papp T."/>
            <person name="Martin F.M."/>
            <person name="Miettinen O."/>
            <person name="Hibbett D.S."/>
            <person name="Nagy L.G."/>
        </authorList>
    </citation>
    <scope>NUCLEOTIDE SEQUENCE [LARGE SCALE GENOMIC DNA]</scope>
    <source>
        <strain evidence="2 3">FP101781</strain>
    </source>
</reference>
<dbReference type="OrthoDB" id="18193at2759"/>